<dbReference type="Proteomes" id="UP000192758">
    <property type="component" value="Unassembled WGS sequence"/>
</dbReference>
<proteinExistence type="predicted"/>
<keyword evidence="2" id="KW-1185">Reference proteome</keyword>
<dbReference type="EMBL" id="MNPJ01000015">
    <property type="protein sequence ID" value="OQS54950.1"/>
    <property type="molecule type" value="Genomic_DNA"/>
</dbReference>
<organism evidence="1 2">
    <name type="scientific">Ecytonucleospora hepatopenaei</name>
    <dbReference type="NCBI Taxonomy" id="646526"/>
    <lineage>
        <taxon>Eukaryota</taxon>
        <taxon>Fungi</taxon>
        <taxon>Fungi incertae sedis</taxon>
        <taxon>Microsporidia</taxon>
        <taxon>Enterocytozoonidae</taxon>
        <taxon>Ecytonucleospora</taxon>
    </lineage>
</organism>
<evidence type="ECO:0000313" key="2">
    <source>
        <dbReference type="Proteomes" id="UP000192758"/>
    </source>
</evidence>
<comment type="caution">
    <text evidence="1">The sequence shown here is derived from an EMBL/GenBank/DDBJ whole genome shotgun (WGS) entry which is preliminary data.</text>
</comment>
<gene>
    <name evidence="1" type="ORF">EHP00_1291</name>
</gene>
<dbReference type="AlphaFoldDB" id="A0A1W0E6R5"/>
<accession>A0A1W0E6R5</accession>
<evidence type="ECO:0000313" key="1">
    <source>
        <dbReference type="EMBL" id="OQS54950.1"/>
    </source>
</evidence>
<protein>
    <submittedName>
        <fullName evidence="1">Uncharacterized protein</fullName>
    </submittedName>
</protein>
<reference evidence="1 2" key="1">
    <citation type="journal article" date="2017" name="Environ. Microbiol.">
        <title>Decay of the glycolytic pathway and adaptation to intranuclear parasitism within Enterocytozoonidae microsporidia.</title>
        <authorList>
            <person name="Wiredu Boakye D."/>
            <person name="Jaroenlak P."/>
            <person name="Prachumwat A."/>
            <person name="Williams T.A."/>
            <person name="Bateman K.S."/>
            <person name="Itsathitphaisarn O."/>
            <person name="Sritunyalucksana K."/>
            <person name="Paszkiewicz K.H."/>
            <person name="Moore K.A."/>
            <person name="Stentiford G.D."/>
            <person name="Williams B.A."/>
        </authorList>
    </citation>
    <scope>NUCLEOTIDE SEQUENCE [LARGE SCALE GENOMIC DNA]</scope>
    <source>
        <strain evidence="1 2">TH1</strain>
    </source>
</reference>
<name>A0A1W0E6R5_9MICR</name>
<sequence>MKILLNGKGLHENIYDIFESFYKGNYKQLKIYYDKLVKLIRNKENIFKKRWDVFEDFEYYLSLRVILNRDFAIYPDPKLGESIVTQVLKINEITYCNYDNEKIVFSYDKKELKTDDIINIDLQHSFKQILLALKPLKYNCEKEGLSNLDLRIEEILYGFKQGKEILFHKIDEKNDLMKSFEDNACSLETVKSEKNILEKDNSKKRHVSLYKIKHNAFGGSSSE</sequence>
<dbReference type="VEuPathDB" id="MicrosporidiaDB:EHP00_1291"/>